<gene>
    <name evidence="2" type="ORF">FHS89_000651</name>
</gene>
<dbReference type="AlphaFoldDB" id="A0A840WYA0"/>
<evidence type="ECO:0000313" key="3">
    <source>
        <dbReference type="Proteomes" id="UP000553766"/>
    </source>
</evidence>
<proteinExistence type="predicted"/>
<evidence type="ECO:0008006" key="4">
    <source>
        <dbReference type="Google" id="ProtNLM"/>
    </source>
</evidence>
<comment type="caution">
    <text evidence="2">The sequence shown here is derived from an EMBL/GenBank/DDBJ whole genome shotgun (WGS) entry which is preliminary data.</text>
</comment>
<reference evidence="2 3" key="1">
    <citation type="submission" date="2020-08" db="EMBL/GenBank/DDBJ databases">
        <title>Genomic Encyclopedia of Type Strains, Phase IV (KMG-IV): sequencing the most valuable type-strain genomes for metagenomic binning, comparative biology and taxonomic classification.</title>
        <authorList>
            <person name="Goeker M."/>
        </authorList>
    </citation>
    <scope>NUCLEOTIDE SEQUENCE [LARGE SCALE GENOMIC DNA]</scope>
    <source>
        <strain evidence="2 3">DSM 103377</strain>
    </source>
</reference>
<dbReference type="RefSeq" id="WP_184008493.1">
    <property type="nucleotide sequence ID" value="NZ_JACIJS010000002.1"/>
</dbReference>
<sequence>MRLKLIVAALALSLAPGMALAMGCSSDTANMSCPAGSHYDAATGGCKAQATS</sequence>
<keyword evidence="1" id="KW-0732">Signal</keyword>
<organism evidence="2 3">
    <name type="scientific">Rubricella aquisinus</name>
    <dbReference type="NCBI Taxonomy" id="2028108"/>
    <lineage>
        <taxon>Bacteria</taxon>
        <taxon>Pseudomonadati</taxon>
        <taxon>Pseudomonadota</taxon>
        <taxon>Alphaproteobacteria</taxon>
        <taxon>Rhodobacterales</taxon>
        <taxon>Paracoccaceae</taxon>
        <taxon>Rubricella</taxon>
    </lineage>
</organism>
<evidence type="ECO:0000256" key="1">
    <source>
        <dbReference type="SAM" id="SignalP"/>
    </source>
</evidence>
<dbReference type="EMBL" id="JACIJS010000002">
    <property type="protein sequence ID" value="MBB5514645.1"/>
    <property type="molecule type" value="Genomic_DNA"/>
</dbReference>
<name>A0A840WYA0_9RHOB</name>
<accession>A0A840WYA0</accession>
<feature type="chain" id="PRO_5032825731" description="Adenylosuccinate lyase" evidence="1">
    <location>
        <begin position="22"/>
        <end position="52"/>
    </location>
</feature>
<protein>
    <recommendedName>
        <fullName evidence="4">Adenylosuccinate lyase</fullName>
    </recommendedName>
</protein>
<evidence type="ECO:0000313" key="2">
    <source>
        <dbReference type="EMBL" id="MBB5514645.1"/>
    </source>
</evidence>
<dbReference type="PROSITE" id="PS51257">
    <property type="entry name" value="PROKAR_LIPOPROTEIN"/>
    <property type="match status" value="1"/>
</dbReference>
<keyword evidence="3" id="KW-1185">Reference proteome</keyword>
<feature type="signal peptide" evidence="1">
    <location>
        <begin position="1"/>
        <end position="21"/>
    </location>
</feature>
<dbReference type="Proteomes" id="UP000553766">
    <property type="component" value="Unassembled WGS sequence"/>
</dbReference>